<reference evidence="1" key="1">
    <citation type="submission" date="2021-02" db="EMBL/GenBank/DDBJ databases">
        <authorList>
            <person name="Nowell W R."/>
        </authorList>
    </citation>
    <scope>NUCLEOTIDE SEQUENCE</scope>
</reference>
<dbReference type="AlphaFoldDB" id="A0A820JEM9"/>
<protein>
    <recommendedName>
        <fullName evidence="3">Enoyl-CoA hydratase</fullName>
    </recommendedName>
</protein>
<gene>
    <name evidence="1" type="ORF">OKA104_LOCUS47504</name>
</gene>
<organism evidence="1 2">
    <name type="scientific">Adineta steineri</name>
    <dbReference type="NCBI Taxonomy" id="433720"/>
    <lineage>
        <taxon>Eukaryota</taxon>
        <taxon>Metazoa</taxon>
        <taxon>Spiralia</taxon>
        <taxon>Gnathifera</taxon>
        <taxon>Rotifera</taxon>
        <taxon>Eurotatoria</taxon>
        <taxon>Bdelloidea</taxon>
        <taxon>Adinetida</taxon>
        <taxon>Adinetidae</taxon>
        <taxon>Adineta</taxon>
    </lineage>
</organism>
<proteinExistence type="predicted"/>
<name>A0A820JEM9_9BILA</name>
<accession>A0A820JEM9</accession>
<dbReference type="Proteomes" id="UP000663881">
    <property type="component" value="Unassembled WGS sequence"/>
</dbReference>
<dbReference type="EMBL" id="CAJOAY010018945">
    <property type="protein sequence ID" value="CAF4325896.1"/>
    <property type="molecule type" value="Genomic_DNA"/>
</dbReference>
<comment type="caution">
    <text evidence="1">The sequence shown here is derived from an EMBL/GenBank/DDBJ whole genome shotgun (WGS) entry which is preliminary data.</text>
</comment>
<feature type="non-terminal residue" evidence="1">
    <location>
        <position position="1"/>
    </location>
</feature>
<evidence type="ECO:0000313" key="1">
    <source>
        <dbReference type="EMBL" id="CAF4325896.1"/>
    </source>
</evidence>
<evidence type="ECO:0008006" key="3">
    <source>
        <dbReference type="Google" id="ProtNLM"/>
    </source>
</evidence>
<evidence type="ECO:0000313" key="2">
    <source>
        <dbReference type="Proteomes" id="UP000663881"/>
    </source>
</evidence>
<sequence length="89" mass="10267">MNSFSKSFTQILVRSLITNRSFLKISYSTSVICRSTPNESIQQSDKQQQQQKKYEYLLVNITGQYSNVALVQLNRPKAFNSLCNNLIKE</sequence>